<dbReference type="EMBL" id="AM747720">
    <property type="protein sequence ID" value="CAR53285.1"/>
    <property type="molecule type" value="Genomic_DNA"/>
</dbReference>
<organism evidence="3 4">
    <name type="scientific">Burkholderia cenocepacia (strain ATCC BAA-245 / DSM 16553 / LMG 16656 / NCTC 13227 / J2315 / CF5610)</name>
    <name type="common">Burkholderia cepacia (strain J2315)</name>
    <dbReference type="NCBI Taxonomy" id="216591"/>
    <lineage>
        <taxon>Bacteria</taxon>
        <taxon>Pseudomonadati</taxon>
        <taxon>Pseudomonadota</taxon>
        <taxon>Betaproteobacteria</taxon>
        <taxon>Burkholderiales</taxon>
        <taxon>Burkholderiaceae</taxon>
        <taxon>Burkholderia</taxon>
        <taxon>Burkholderia cepacia complex</taxon>
    </lineage>
</organism>
<dbReference type="Proteomes" id="UP000001035">
    <property type="component" value="Chromosome 1"/>
</dbReference>
<keyword evidence="4" id="KW-1185">Reference proteome</keyword>
<dbReference type="KEGG" id="bcj:BCAL2970"/>
<accession>B4EB67</accession>
<dbReference type="Gene3D" id="2.40.50.230">
    <property type="entry name" value="Gp5 N-terminal domain"/>
    <property type="match status" value="1"/>
</dbReference>
<feature type="region of interest" description="Disordered" evidence="1">
    <location>
        <begin position="216"/>
        <end position="236"/>
    </location>
</feature>
<evidence type="ECO:0000256" key="1">
    <source>
        <dbReference type="SAM" id="MobiDB-lite"/>
    </source>
</evidence>
<dbReference type="RefSeq" id="WP_006486847.1">
    <property type="nucleotide sequence ID" value="NC_011000.1"/>
</dbReference>
<evidence type="ECO:0000259" key="2">
    <source>
        <dbReference type="Pfam" id="PF18352"/>
    </source>
</evidence>
<dbReference type="BioCyc" id="BCEN216591:G1G1V-3285-MONOMER"/>
<evidence type="ECO:0000313" key="3">
    <source>
        <dbReference type="EMBL" id="CAR53285.1"/>
    </source>
</evidence>
<dbReference type="Pfam" id="PF18352">
    <property type="entry name" value="Gp138_N"/>
    <property type="match status" value="1"/>
</dbReference>
<gene>
    <name evidence="3" type="ORF">BCAL2970</name>
</gene>
<reference evidence="3 4" key="1">
    <citation type="journal article" date="2009" name="J. Bacteriol.">
        <title>The genome of Burkholderia cenocepacia J2315, an epidemic pathogen of cystic fibrosis patients.</title>
        <authorList>
            <person name="Holden M.T."/>
            <person name="Seth-Smith H.M."/>
            <person name="Crossman L.C."/>
            <person name="Sebaihia M."/>
            <person name="Bentley S.D."/>
            <person name="Cerdeno-Tarraga A.M."/>
            <person name="Thomson N.R."/>
            <person name="Bason N."/>
            <person name="Quail M.A."/>
            <person name="Sharp S."/>
            <person name="Cherevach I."/>
            <person name="Churcher C."/>
            <person name="Goodhead I."/>
            <person name="Hauser H."/>
            <person name="Holroyd N."/>
            <person name="Mungall K."/>
            <person name="Scott P."/>
            <person name="Walker D."/>
            <person name="White B."/>
            <person name="Rose H."/>
            <person name="Iversen P."/>
            <person name="Mil-Homens D."/>
            <person name="Rocha E.P."/>
            <person name="Fialho A.M."/>
            <person name="Baldwin A."/>
            <person name="Dowson C."/>
            <person name="Barrell B.G."/>
            <person name="Govan J.R."/>
            <person name="Vandamme P."/>
            <person name="Hart C.A."/>
            <person name="Mahenthiralingam E."/>
            <person name="Parkhill J."/>
        </authorList>
    </citation>
    <scope>NUCLEOTIDE SEQUENCE [LARGE SCALE GENOMIC DNA]</scope>
    <source>
        <strain evidence="4">ATCC BAA-245 / DSM 16553 / LMG 16656 / NCTC 13227 / J2315 / CF5610</strain>
    </source>
</reference>
<dbReference type="InterPro" id="IPR037026">
    <property type="entry name" value="Vgr_OB-fold_dom_sf"/>
</dbReference>
<dbReference type="eggNOG" id="COG4540">
    <property type="taxonomic scope" value="Bacteria"/>
</dbReference>
<feature type="domain" description="Phage protein Gp138 N-terminal" evidence="2">
    <location>
        <begin position="29"/>
        <end position="130"/>
    </location>
</feature>
<dbReference type="InterPro" id="IPR041599">
    <property type="entry name" value="Gp138_N"/>
</dbReference>
<name>B4EB67_BURCJ</name>
<dbReference type="AlphaFoldDB" id="B4EB67"/>
<proteinExistence type="predicted"/>
<dbReference type="HOGENOM" id="CLU_098186_0_0_4"/>
<evidence type="ECO:0000313" key="4">
    <source>
        <dbReference type="Proteomes" id="UP000001035"/>
    </source>
</evidence>
<sequence>MDKIEMAGDLLEMTRTIKDSVKRETWSALPGVIESFNPDAMTCTVQPAIKLRSRDEQGQLSSLMLPLLVDCPVYFPGGGRCTLTFPVTRGDECLIVFADRAIDAWWQSGGVQETVSTRVHDLSDGMVFVGFRSRPRVPGAISTTTTQLRTDDGSMHVELDPAGGVVSLKAPTEILMDAPVVRLTGAMAVENQGGADTSVSINGKTSFNGQVFANGKRVDDTHTHPDAQGGNTGPVN</sequence>
<feature type="compositionally biased region" description="Basic and acidic residues" evidence="1">
    <location>
        <begin position="216"/>
        <end position="225"/>
    </location>
</feature>
<protein>
    <submittedName>
        <fullName evidence="3">Hypothetical phage protein</fullName>
    </submittedName>
</protein>